<reference evidence="3 4" key="1">
    <citation type="submission" date="2020-10" db="EMBL/GenBank/DDBJ databases">
        <title>Sequencing the genomes of 1000 actinobacteria strains.</title>
        <authorList>
            <person name="Klenk H.-P."/>
        </authorList>
    </citation>
    <scope>NUCLEOTIDE SEQUENCE [LARGE SCALE GENOMIC DNA]</scope>
    <source>
        <strain evidence="3 4">DSM 46744</strain>
    </source>
</reference>
<evidence type="ECO:0000256" key="1">
    <source>
        <dbReference type="ARBA" id="ARBA00006484"/>
    </source>
</evidence>
<dbReference type="SUPFAM" id="SSF51735">
    <property type="entry name" value="NAD(P)-binding Rossmann-fold domains"/>
    <property type="match status" value="1"/>
</dbReference>
<dbReference type="PANTHER" id="PTHR44196">
    <property type="entry name" value="DEHYDROGENASE/REDUCTASE SDR FAMILY MEMBER 7B"/>
    <property type="match status" value="1"/>
</dbReference>
<name>A0ABR9JK06_9ACTN</name>
<dbReference type="RefSeq" id="WP_192757806.1">
    <property type="nucleotide sequence ID" value="NZ_JADBDZ010000001.1"/>
</dbReference>
<evidence type="ECO:0000313" key="4">
    <source>
        <dbReference type="Proteomes" id="UP000627838"/>
    </source>
</evidence>
<comment type="similarity">
    <text evidence="1">Belongs to the short-chain dehydrogenases/reductases (SDR) family.</text>
</comment>
<keyword evidence="4" id="KW-1185">Reference proteome</keyword>
<protein>
    <submittedName>
        <fullName evidence="3">NAD(P)-dependent dehydrogenase (Short-subunit alcohol dehydrogenase family)</fullName>
    </submittedName>
</protein>
<dbReference type="InterPro" id="IPR036291">
    <property type="entry name" value="NAD(P)-bd_dom_sf"/>
</dbReference>
<proteinExistence type="inferred from homology"/>
<organism evidence="3 4">
    <name type="scientific">Actinomadura algeriensis</name>
    <dbReference type="NCBI Taxonomy" id="1679523"/>
    <lineage>
        <taxon>Bacteria</taxon>
        <taxon>Bacillati</taxon>
        <taxon>Actinomycetota</taxon>
        <taxon>Actinomycetes</taxon>
        <taxon>Streptosporangiales</taxon>
        <taxon>Thermomonosporaceae</taxon>
        <taxon>Actinomadura</taxon>
    </lineage>
</organism>
<accession>A0ABR9JK06</accession>
<dbReference type="Proteomes" id="UP000627838">
    <property type="component" value="Unassembled WGS sequence"/>
</dbReference>
<keyword evidence="2" id="KW-0560">Oxidoreductase</keyword>
<comment type="caution">
    <text evidence="3">The sequence shown here is derived from an EMBL/GenBank/DDBJ whole genome shotgun (WGS) entry which is preliminary data.</text>
</comment>
<dbReference type="InterPro" id="IPR002347">
    <property type="entry name" value="SDR_fam"/>
</dbReference>
<dbReference type="Pfam" id="PF00106">
    <property type="entry name" value="adh_short"/>
    <property type="match status" value="2"/>
</dbReference>
<dbReference type="EMBL" id="JADBDZ010000001">
    <property type="protein sequence ID" value="MBE1530848.1"/>
    <property type="molecule type" value="Genomic_DNA"/>
</dbReference>
<evidence type="ECO:0000313" key="3">
    <source>
        <dbReference type="EMBL" id="MBE1530848.1"/>
    </source>
</evidence>
<evidence type="ECO:0000256" key="2">
    <source>
        <dbReference type="ARBA" id="ARBA00023002"/>
    </source>
</evidence>
<gene>
    <name evidence="3" type="ORF">H4W34_000681</name>
</gene>
<dbReference type="Gene3D" id="3.40.50.720">
    <property type="entry name" value="NAD(P)-binding Rossmann-like Domain"/>
    <property type="match status" value="1"/>
</dbReference>
<dbReference type="PANTHER" id="PTHR44196:SF1">
    <property type="entry name" value="DEHYDROGENASE_REDUCTASE SDR FAMILY MEMBER 7B"/>
    <property type="match status" value="1"/>
</dbReference>
<dbReference type="PRINTS" id="PR00081">
    <property type="entry name" value="GDHRDH"/>
</dbReference>
<sequence length="172" mass="17646">MTNTKPVALVTGASRGIGRAAALALAAAGHDVAFTARTVEEGAGRIPPRHGAGADIAVPGSLARTRAEAEALGARALPVRMDLLDVRSLRAAAATVQREWGRVDVLVNNAVAHVGGDHARLLDLDVDVAARTMTGNYLHRLALVQAVLPGMAERGGGTIVNLRLTPTGSSAK</sequence>